<evidence type="ECO:0000259" key="5">
    <source>
        <dbReference type="Pfam" id="PF00149"/>
    </source>
</evidence>
<keyword evidence="1" id="KW-0479">Metal-binding</keyword>
<feature type="domain" description="Calcineurin-like phosphoesterase" evidence="5">
    <location>
        <begin position="2"/>
        <end position="206"/>
    </location>
</feature>
<dbReference type="Proteomes" id="UP000229681">
    <property type="component" value="Unassembled WGS sequence"/>
</dbReference>
<keyword evidence="2" id="KW-0378">Hydrolase</keyword>
<dbReference type="PANTHER" id="PTHR42988">
    <property type="entry name" value="PHOSPHOHYDROLASE"/>
    <property type="match status" value="1"/>
</dbReference>
<dbReference type="PANTHER" id="PTHR42988:SF2">
    <property type="entry name" value="CYCLIC NUCLEOTIDE PHOSPHODIESTERASE CBUA0032-RELATED"/>
    <property type="match status" value="1"/>
</dbReference>
<dbReference type="AlphaFoldDB" id="A0A2M8PFR2"/>
<evidence type="ECO:0000313" key="6">
    <source>
        <dbReference type="EMBL" id="PJF36389.1"/>
    </source>
</evidence>
<evidence type="ECO:0000256" key="1">
    <source>
        <dbReference type="ARBA" id="ARBA00022723"/>
    </source>
</evidence>
<organism evidence="6 7">
    <name type="scientific">Candidatus Thermofonsia Clade 1 bacterium</name>
    <dbReference type="NCBI Taxonomy" id="2364210"/>
    <lineage>
        <taxon>Bacteria</taxon>
        <taxon>Bacillati</taxon>
        <taxon>Chloroflexota</taxon>
        <taxon>Candidatus Thermofontia</taxon>
        <taxon>Candidatus Thermofonsia Clade 1</taxon>
    </lineage>
</organism>
<dbReference type="GO" id="GO:0046872">
    <property type="term" value="F:metal ion binding"/>
    <property type="evidence" value="ECO:0007669"/>
    <property type="project" value="UniProtKB-KW"/>
</dbReference>
<proteinExistence type="inferred from homology"/>
<name>A0A2M8PFR2_9CHLR</name>
<evidence type="ECO:0000256" key="4">
    <source>
        <dbReference type="ARBA" id="ARBA00025742"/>
    </source>
</evidence>
<dbReference type="InterPro" id="IPR004843">
    <property type="entry name" value="Calcineurin-like_PHP"/>
</dbReference>
<accession>A0A2M8PFR2</accession>
<dbReference type="Pfam" id="PF00149">
    <property type="entry name" value="Metallophos"/>
    <property type="match status" value="1"/>
</dbReference>
<gene>
    <name evidence="6" type="ORF">CUN49_05630</name>
</gene>
<dbReference type="InterPro" id="IPR050884">
    <property type="entry name" value="CNP_phosphodiesterase-III"/>
</dbReference>
<dbReference type="SUPFAM" id="SSF56300">
    <property type="entry name" value="Metallo-dependent phosphatases"/>
    <property type="match status" value="1"/>
</dbReference>
<evidence type="ECO:0000256" key="2">
    <source>
        <dbReference type="ARBA" id="ARBA00022801"/>
    </source>
</evidence>
<keyword evidence="3" id="KW-0408">Iron</keyword>
<reference evidence="6 7" key="1">
    <citation type="submission" date="2017-11" db="EMBL/GenBank/DDBJ databases">
        <title>Evolution of Phototrophy in the Chloroflexi Phylum Driven by Horizontal Gene Transfer.</title>
        <authorList>
            <person name="Ward L.M."/>
            <person name="Hemp J."/>
            <person name="Shih P.M."/>
            <person name="Mcglynn S.E."/>
            <person name="Fischer W."/>
        </authorList>
    </citation>
    <scope>NUCLEOTIDE SEQUENCE [LARGE SCALE GENOMIC DNA]</scope>
    <source>
        <strain evidence="6">JP3_13</strain>
    </source>
</reference>
<protein>
    <recommendedName>
        <fullName evidence="5">Calcineurin-like phosphoesterase domain-containing protein</fullName>
    </recommendedName>
</protein>
<comment type="caution">
    <text evidence="6">The sequence shown here is derived from an EMBL/GenBank/DDBJ whole genome shotgun (WGS) entry which is preliminary data.</text>
</comment>
<evidence type="ECO:0000256" key="3">
    <source>
        <dbReference type="ARBA" id="ARBA00023004"/>
    </source>
</evidence>
<dbReference type="EMBL" id="PGTM01000057">
    <property type="protein sequence ID" value="PJF36389.1"/>
    <property type="molecule type" value="Genomic_DNA"/>
</dbReference>
<dbReference type="InterPro" id="IPR029052">
    <property type="entry name" value="Metallo-depent_PP-like"/>
</dbReference>
<feature type="non-terminal residue" evidence="6">
    <location>
        <position position="251"/>
    </location>
</feature>
<sequence>MLRFVHISDSHLSTPQYANYGHQSYPNLEAVIEAINNLPFAVDFVLHTGDVAQNGAPEEYALAKPLLARLRFPIYYANGNHDNADLLQRELVGLQQPSERYDQVFSAQGVQIAIFDSANRRDHTGLLTAAQLEALRRLCTPEGAPLILVLHHPPVPLDAPWIDQGWAVPNRPPYGSMLLANWQAFQAAIAPARQRLRGVFFGHVHHAHQVWHDGVFYCAAPSTFGQLASYPGQLAPQPTPEQPAAFNLVSV</sequence>
<evidence type="ECO:0000313" key="7">
    <source>
        <dbReference type="Proteomes" id="UP000229681"/>
    </source>
</evidence>
<dbReference type="Gene3D" id="3.60.21.10">
    <property type="match status" value="1"/>
</dbReference>
<dbReference type="GO" id="GO:0016787">
    <property type="term" value="F:hydrolase activity"/>
    <property type="evidence" value="ECO:0007669"/>
    <property type="project" value="UniProtKB-KW"/>
</dbReference>
<comment type="similarity">
    <text evidence="4">Belongs to the cyclic nucleotide phosphodiesterase class-III family.</text>
</comment>